<dbReference type="Proteomes" id="UP000234341">
    <property type="component" value="Unassembled WGS sequence"/>
</dbReference>
<organism evidence="1 2">
    <name type="scientific">Cupriavidus pauculus</name>
    <dbReference type="NCBI Taxonomy" id="82633"/>
    <lineage>
        <taxon>Bacteria</taxon>
        <taxon>Pseudomonadati</taxon>
        <taxon>Pseudomonadota</taxon>
        <taxon>Betaproteobacteria</taxon>
        <taxon>Burkholderiales</taxon>
        <taxon>Burkholderiaceae</taxon>
        <taxon>Cupriavidus</taxon>
    </lineage>
</organism>
<proteinExistence type="predicted"/>
<sequence>MWDQFRSTSGVGQFESLAFRILMAGLVCKRTNYSWLLPSIPMAYGLFESTRTSQFAGAMRLEAPSLSSLTEGLAFKYLMADAIS</sequence>
<accession>A0A2N5C6Y8</accession>
<reference evidence="1 2" key="1">
    <citation type="submission" date="2017-12" db="EMBL/GenBank/DDBJ databases">
        <title>Genome sequence of the active heterotrophic nitrifier-denitrifier, Cupriavidus pauculus UM1.</title>
        <authorList>
            <person name="Putonti C."/>
            <person name="Castignetti D."/>
        </authorList>
    </citation>
    <scope>NUCLEOTIDE SEQUENCE [LARGE SCALE GENOMIC DNA]</scope>
    <source>
        <strain evidence="1 2">UM1</strain>
    </source>
</reference>
<dbReference type="AlphaFoldDB" id="A0A2N5C6Y8"/>
<dbReference type="EMBL" id="PJRP01000014">
    <property type="protein sequence ID" value="PLP97982.1"/>
    <property type="molecule type" value="Genomic_DNA"/>
</dbReference>
<gene>
    <name evidence="1" type="ORF">CYJ10_24725</name>
</gene>
<name>A0A2N5C6Y8_9BURK</name>
<evidence type="ECO:0000313" key="2">
    <source>
        <dbReference type="Proteomes" id="UP000234341"/>
    </source>
</evidence>
<comment type="caution">
    <text evidence="1">The sequence shown here is derived from an EMBL/GenBank/DDBJ whole genome shotgun (WGS) entry which is preliminary data.</text>
</comment>
<evidence type="ECO:0000313" key="1">
    <source>
        <dbReference type="EMBL" id="PLP97982.1"/>
    </source>
</evidence>
<protein>
    <submittedName>
        <fullName evidence="1">Uncharacterized protein</fullName>
    </submittedName>
</protein>